<dbReference type="EMBL" id="CP024870">
    <property type="protein sequence ID" value="ATX70640.1"/>
    <property type="molecule type" value="Genomic_DNA"/>
</dbReference>
<name>A0A2K8KG22_9MOLU</name>
<evidence type="ECO:0000313" key="2">
    <source>
        <dbReference type="Proteomes" id="UP000231179"/>
    </source>
</evidence>
<dbReference type="AlphaFoldDB" id="A0A2K8KG22"/>
<sequence length="157" mass="18300">MRDWSKCLLLSRSLFEVQDFSKTFPHYLKIRGYTGGGKISNNYSVHIWVDSKLQKIYIKAYSNWIDMNNSVFATIKLFDEEGNLVKTLEILSKDTEKILGLMTWDFDPNYTIQVEFNDADFKLDSPNGDGSKIYNHKTRKFEPIANVILKTTWEAKL</sequence>
<reference evidence="1 2" key="1">
    <citation type="submission" date="2017-11" db="EMBL/GenBank/DDBJ databases">
        <title>Complete genome sequence of Spiroplasma clarkii CN-5 (DSM 19994).</title>
        <authorList>
            <person name="Tsai Y.-M."/>
            <person name="Chang A."/>
            <person name="Lo W.-S."/>
            <person name="Kuo C.-H."/>
        </authorList>
    </citation>
    <scope>NUCLEOTIDE SEQUENCE [LARGE SCALE GENOMIC DNA]</scope>
    <source>
        <strain evidence="1 2">CN-5</strain>
    </source>
</reference>
<gene>
    <name evidence="1" type="ORF">SCLAR_v1c03100</name>
</gene>
<dbReference type="Proteomes" id="UP000231179">
    <property type="component" value="Chromosome"/>
</dbReference>
<evidence type="ECO:0000313" key="1">
    <source>
        <dbReference type="EMBL" id="ATX70640.1"/>
    </source>
</evidence>
<proteinExistence type="predicted"/>
<keyword evidence="2" id="KW-1185">Reference proteome</keyword>
<organism evidence="1 2">
    <name type="scientific">Spiroplasma clarkii</name>
    <dbReference type="NCBI Taxonomy" id="2139"/>
    <lineage>
        <taxon>Bacteria</taxon>
        <taxon>Bacillati</taxon>
        <taxon>Mycoplasmatota</taxon>
        <taxon>Mollicutes</taxon>
        <taxon>Entomoplasmatales</taxon>
        <taxon>Spiroplasmataceae</taxon>
        <taxon>Spiroplasma</taxon>
    </lineage>
</organism>
<protein>
    <submittedName>
        <fullName evidence="1">Uncharacterized protein</fullName>
    </submittedName>
</protein>
<accession>A0A2K8KG22</accession>